<sequence>MNRSELLAAYLAEVWGRPYRIGQWDCILFIAEWADRLQGSETFARKLRGHYSTEREGLATFTSSTGVNPAIVTALGIHDWQAVPFRTKTLLDPLSFQPGDIILTDFHHPGIWDGAAIVAQPARSTGVLRIHFDHATFALRFPAEPHQSQDVPIS</sequence>
<accession>A0ABT3G9W6</accession>
<protein>
    <recommendedName>
        <fullName evidence="1">DUF6950 domain-containing protein</fullName>
    </recommendedName>
</protein>
<dbReference type="Pfam" id="PF22262">
    <property type="entry name" value="DUF6950"/>
    <property type="match status" value="1"/>
</dbReference>
<feature type="domain" description="DUF6950" evidence="1">
    <location>
        <begin position="5"/>
        <end position="138"/>
    </location>
</feature>
<dbReference type="InterPro" id="IPR053802">
    <property type="entry name" value="DUF6950"/>
</dbReference>
<keyword evidence="3" id="KW-1185">Reference proteome</keyword>
<dbReference type="RefSeq" id="WP_264515559.1">
    <property type="nucleotide sequence ID" value="NZ_JAPDDR010000011.1"/>
</dbReference>
<evidence type="ECO:0000259" key="1">
    <source>
        <dbReference type="Pfam" id="PF22262"/>
    </source>
</evidence>
<dbReference type="Proteomes" id="UP001165653">
    <property type="component" value="Unassembled WGS sequence"/>
</dbReference>
<name>A0ABT3G9W6_9BACT</name>
<proteinExistence type="predicted"/>
<gene>
    <name evidence="2" type="ORF">OJ996_20575</name>
</gene>
<reference evidence="2" key="1">
    <citation type="submission" date="2022-10" db="EMBL/GenBank/DDBJ databases">
        <title>Luteolibacter sp. GHJ8, whole genome shotgun sequencing project.</title>
        <authorList>
            <person name="Zhao G."/>
            <person name="Shen L."/>
        </authorList>
    </citation>
    <scope>NUCLEOTIDE SEQUENCE</scope>
    <source>
        <strain evidence="2">GHJ8</strain>
    </source>
</reference>
<dbReference type="EMBL" id="JAPDDR010000011">
    <property type="protein sequence ID" value="MCW1915995.1"/>
    <property type="molecule type" value="Genomic_DNA"/>
</dbReference>
<evidence type="ECO:0000313" key="2">
    <source>
        <dbReference type="EMBL" id="MCW1915995.1"/>
    </source>
</evidence>
<comment type="caution">
    <text evidence="2">The sequence shown here is derived from an EMBL/GenBank/DDBJ whole genome shotgun (WGS) entry which is preliminary data.</text>
</comment>
<organism evidence="2 3">
    <name type="scientific">Luteolibacter rhizosphaerae</name>
    <dbReference type="NCBI Taxonomy" id="2989719"/>
    <lineage>
        <taxon>Bacteria</taxon>
        <taxon>Pseudomonadati</taxon>
        <taxon>Verrucomicrobiota</taxon>
        <taxon>Verrucomicrobiia</taxon>
        <taxon>Verrucomicrobiales</taxon>
        <taxon>Verrucomicrobiaceae</taxon>
        <taxon>Luteolibacter</taxon>
    </lineage>
</organism>
<evidence type="ECO:0000313" key="3">
    <source>
        <dbReference type="Proteomes" id="UP001165653"/>
    </source>
</evidence>